<name>A0A512ISC7_9HYPH</name>
<dbReference type="EMBL" id="BJZT01000032">
    <property type="protein sequence ID" value="GEP00615.1"/>
    <property type="molecule type" value="Genomic_DNA"/>
</dbReference>
<evidence type="ECO:0000313" key="1">
    <source>
        <dbReference type="EMBL" id="GEP00615.1"/>
    </source>
</evidence>
<comment type="caution">
    <text evidence="1">The sequence shown here is derived from an EMBL/GenBank/DDBJ whole genome shotgun (WGS) entry which is preliminary data.</text>
</comment>
<proteinExistence type="predicted"/>
<evidence type="ECO:0000313" key="2">
    <source>
        <dbReference type="Proteomes" id="UP000321258"/>
    </source>
</evidence>
<organism evidence="1 2">
    <name type="scientific">Methylobacterium haplocladii</name>
    <dbReference type="NCBI Taxonomy" id="1176176"/>
    <lineage>
        <taxon>Bacteria</taxon>
        <taxon>Pseudomonadati</taxon>
        <taxon>Pseudomonadota</taxon>
        <taxon>Alphaproteobacteria</taxon>
        <taxon>Hyphomicrobiales</taxon>
        <taxon>Methylobacteriaceae</taxon>
        <taxon>Methylobacterium</taxon>
    </lineage>
</organism>
<dbReference type="AlphaFoldDB" id="A0A512ISC7"/>
<keyword evidence="2" id="KW-1185">Reference proteome</keyword>
<sequence>MIVCAPYGLITGLDEQAYATAADCLGYLAATLARRPVGSPVEALIADGDLGGHRLVRRTGSGRVALASCDDPRQADSVLGLTLGAALADATVDVLTCGPVEEPSWNYAPGPAFLGPAGTLVQIPPEAGFRFPVGTFVTPSRLILALGPAVILAS</sequence>
<gene>
    <name evidence="1" type="ORF">MHA02_30020</name>
</gene>
<protein>
    <submittedName>
        <fullName evidence="1">Uncharacterized protein</fullName>
    </submittedName>
</protein>
<dbReference type="Proteomes" id="UP000321258">
    <property type="component" value="Unassembled WGS sequence"/>
</dbReference>
<reference evidence="1 2" key="1">
    <citation type="submission" date="2019-07" db="EMBL/GenBank/DDBJ databases">
        <title>Whole genome shotgun sequence of Methylobacterium haplocladii NBRC 107714.</title>
        <authorList>
            <person name="Hosoyama A."/>
            <person name="Uohara A."/>
            <person name="Ohji S."/>
            <person name="Ichikawa N."/>
        </authorList>
    </citation>
    <scope>NUCLEOTIDE SEQUENCE [LARGE SCALE GENOMIC DNA]</scope>
    <source>
        <strain evidence="1 2">NBRC 107714</strain>
    </source>
</reference>
<accession>A0A512ISC7</accession>